<evidence type="ECO:0000256" key="2">
    <source>
        <dbReference type="ARBA" id="ARBA00022692"/>
    </source>
</evidence>
<evidence type="ECO:0000256" key="3">
    <source>
        <dbReference type="ARBA" id="ARBA00022989"/>
    </source>
</evidence>
<gene>
    <name evidence="8" type="ORF">IX56_13335</name>
</gene>
<evidence type="ECO:0000313" key="8">
    <source>
        <dbReference type="EMBL" id="KGJ20797.1"/>
    </source>
</evidence>
<organism evidence="8 9">
    <name type="scientific">Paracoccus sanguinis</name>
    <dbReference type="NCBI Taxonomy" id="1545044"/>
    <lineage>
        <taxon>Bacteria</taxon>
        <taxon>Pseudomonadati</taxon>
        <taxon>Pseudomonadota</taxon>
        <taxon>Alphaproteobacteria</taxon>
        <taxon>Rhodobacterales</taxon>
        <taxon>Paracoccaceae</taxon>
        <taxon>Paracoccus</taxon>
    </lineage>
</organism>
<evidence type="ECO:0000256" key="5">
    <source>
        <dbReference type="SAM" id="MobiDB-lite"/>
    </source>
</evidence>
<proteinExistence type="predicted"/>
<feature type="region of interest" description="Disordered" evidence="5">
    <location>
        <begin position="256"/>
        <end position="275"/>
    </location>
</feature>
<reference evidence="8 9" key="1">
    <citation type="submission" date="2014-09" db="EMBL/GenBank/DDBJ databases">
        <authorList>
            <person name="McGinnis J.M."/>
            <person name="Wolfgang W.J."/>
        </authorList>
    </citation>
    <scope>NUCLEOTIDE SEQUENCE [LARGE SCALE GENOMIC DNA]</scope>
    <source>
        <strain evidence="8 9">5503</strain>
    </source>
</reference>
<evidence type="ECO:0000259" key="7">
    <source>
        <dbReference type="Pfam" id="PF00520"/>
    </source>
</evidence>
<evidence type="ECO:0000256" key="1">
    <source>
        <dbReference type="ARBA" id="ARBA00004141"/>
    </source>
</evidence>
<evidence type="ECO:0000256" key="4">
    <source>
        <dbReference type="ARBA" id="ARBA00023136"/>
    </source>
</evidence>
<keyword evidence="3 6" id="KW-1133">Transmembrane helix</keyword>
<reference evidence="8 9" key="2">
    <citation type="submission" date="2014-10" db="EMBL/GenBank/DDBJ databases">
        <title>Paracoccus sanguinis sp. nov., isolated from clinical specimens of New York State patients.</title>
        <authorList>
            <person name="Mingle L.A."/>
            <person name="Cole J.A."/>
            <person name="Lapierre P."/>
            <person name="Musser K.A."/>
        </authorList>
    </citation>
    <scope>NUCLEOTIDE SEQUENCE [LARGE SCALE GENOMIC DNA]</scope>
    <source>
        <strain evidence="8 9">5503</strain>
    </source>
</reference>
<dbReference type="InterPro" id="IPR043203">
    <property type="entry name" value="VGCC_Ca_Na"/>
</dbReference>
<accession>A0A099GDW1</accession>
<comment type="caution">
    <text evidence="8">The sequence shown here is derived from an EMBL/GenBank/DDBJ whole genome shotgun (WGS) entry which is preliminary data.</text>
</comment>
<dbReference type="Gene3D" id="1.10.287.70">
    <property type="match status" value="1"/>
</dbReference>
<dbReference type="SUPFAM" id="SSF81324">
    <property type="entry name" value="Voltage-gated potassium channels"/>
    <property type="match status" value="1"/>
</dbReference>
<keyword evidence="8" id="KW-0813">Transport</keyword>
<keyword evidence="4 6" id="KW-0472">Membrane</keyword>
<comment type="subcellular location">
    <subcellularLocation>
        <location evidence="1">Membrane</location>
        <topology evidence="1">Multi-pass membrane protein</topology>
    </subcellularLocation>
</comment>
<dbReference type="EMBL" id="JRKQ01000083">
    <property type="protein sequence ID" value="KGJ20797.1"/>
    <property type="molecule type" value="Genomic_DNA"/>
</dbReference>
<feature type="transmembrane region" description="Helical" evidence="6">
    <location>
        <begin position="16"/>
        <end position="33"/>
    </location>
</feature>
<protein>
    <submittedName>
        <fullName evidence="8">Voltage-gated sodium channel</fullName>
    </submittedName>
</protein>
<name>A0A099GDW1_9RHOB</name>
<keyword evidence="8" id="KW-0406">Ion transport</keyword>
<keyword evidence="2 6" id="KW-0812">Transmembrane</keyword>
<dbReference type="Pfam" id="PF00520">
    <property type="entry name" value="Ion_trans"/>
    <property type="match status" value="1"/>
</dbReference>
<dbReference type="InterPro" id="IPR027359">
    <property type="entry name" value="Volt_channel_dom_sf"/>
</dbReference>
<keyword evidence="8" id="KW-0407">Ion channel</keyword>
<feature type="transmembrane region" description="Helical" evidence="6">
    <location>
        <begin position="40"/>
        <end position="60"/>
    </location>
</feature>
<evidence type="ECO:0000256" key="6">
    <source>
        <dbReference type="SAM" id="Phobius"/>
    </source>
</evidence>
<dbReference type="GO" id="GO:0001518">
    <property type="term" value="C:voltage-gated sodium channel complex"/>
    <property type="evidence" value="ECO:0007669"/>
    <property type="project" value="TreeGrafter"/>
</dbReference>
<dbReference type="PANTHER" id="PTHR10037:SF62">
    <property type="entry name" value="SODIUM CHANNEL PROTEIN 60E"/>
    <property type="match status" value="1"/>
</dbReference>
<feature type="transmembrane region" description="Helical" evidence="6">
    <location>
        <begin position="124"/>
        <end position="150"/>
    </location>
</feature>
<evidence type="ECO:0000313" key="9">
    <source>
        <dbReference type="Proteomes" id="UP000029858"/>
    </source>
</evidence>
<feature type="transmembrane region" description="Helical" evidence="6">
    <location>
        <begin position="196"/>
        <end position="220"/>
    </location>
</feature>
<dbReference type="InterPro" id="IPR005821">
    <property type="entry name" value="Ion_trans_dom"/>
</dbReference>
<feature type="domain" description="Ion transport" evidence="7">
    <location>
        <begin position="17"/>
        <end position="228"/>
    </location>
</feature>
<dbReference type="RefSeq" id="WP_036711171.1">
    <property type="nucleotide sequence ID" value="NZ_JRKQ01000083.1"/>
</dbReference>
<dbReference type="PANTHER" id="PTHR10037">
    <property type="entry name" value="VOLTAGE-GATED CATION CHANNEL CALCIUM AND SODIUM"/>
    <property type="match status" value="1"/>
</dbReference>
<feature type="transmembrane region" description="Helical" evidence="6">
    <location>
        <begin position="80"/>
        <end position="103"/>
    </location>
</feature>
<dbReference type="Proteomes" id="UP000029858">
    <property type="component" value="Unassembled WGS sequence"/>
</dbReference>
<dbReference type="Gene3D" id="1.20.120.350">
    <property type="entry name" value="Voltage-gated potassium channels. Chain C"/>
    <property type="match status" value="1"/>
</dbReference>
<feature type="compositionally biased region" description="Basic and acidic residues" evidence="5">
    <location>
        <begin position="265"/>
        <end position="275"/>
    </location>
</feature>
<sequence length="275" mass="30065">MPSRRQLADWVESPRVSRVITAVILFNALILGLETSGSMMARWGGLILALDMACLAIFVVEIDIKLVGRGPAFFRSGWNIFDFVVVGVALVPAAQGLSVLRALRVLRLLRVVSVTPQLRRVVEGFLAAVPGMASVFLLMGIIFYIGAVIATKLFGEAFPEWFGTLGESAYSLFQVMTLESWSMGIVRPVMEVYPAAWIFFVPFILMTTFAVMNLVVGLIVNSMQEAHQFEENAITEAYRDEVLARLRAIEAQLDARDGGGPAARSHGDNPGRGEG</sequence>
<dbReference type="GO" id="GO:0005248">
    <property type="term" value="F:voltage-gated sodium channel activity"/>
    <property type="evidence" value="ECO:0007669"/>
    <property type="project" value="TreeGrafter"/>
</dbReference>
<dbReference type="AlphaFoldDB" id="A0A099GDW1"/>